<dbReference type="SUPFAM" id="SSF56281">
    <property type="entry name" value="Metallo-hydrolase/oxidoreductase"/>
    <property type="match status" value="1"/>
</dbReference>
<organism evidence="2 3">
    <name type="scientific">Crossiella equi</name>
    <dbReference type="NCBI Taxonomy" id="130796"/>
    <lineage>
        <taxon>Bacteria</taxon>
        <taxon>Bacillati</taxon>
        <taxon>Actinomycetota</taxon>
        <taxon>Actinomycetes</taxon>
        <taxon>Pseudonocardiales</taxon>
        <taxon>Pseudonocardiaceae</taxon>
        <taxon>Crossiella</taxon>
    </lineage>
</organism>
<dbReference type="PANTHER" id="PTHR43223:SF1">
    <property type="entry name" value="ALKYL_ARYL-SULFATASE BDS1"/>
    <property type="match status" value="1"/>
</dbReference>
<dbReference type="Pfam" id="PF14864">
    <property type="entry name" value="Alkyl_sulf_C"/>
    <property type="match status" value="1"/>
</dbReference>
<dbReference type="Proteomes" id="UP001519363">
    <property type="component" value="Unassembled WGS sequence"/>
</dbReference>
<feature type="domain" description="Alkyl sulfatase C-terminal" evidence="1">
    <location>
        <begin position="294"/>
        <end position="401"/>
    </location>
</feature>
<dbReference type="InterPro" id="IPR036866">
    <property type="entry name" value="RibonucZ/Hydroxyglut_hydro"/>
</dbReference>
<evidence type="ECO:0000313" key="3">
    <source>
        <dbReference type="Proteomes" id="UP001519363"/>
    </source>
</evidence>
<sequence>MVRALPPWPPTAVRLGRGRAWAIHPPDGGHGPCVAVHGAHGVVLVNSGADPGAGRAVAESVQALVGAPVRGVVYPQLGRAHCLGTAEIVAPEDVAKGAVVVAGPPRWGLDGLTTPAALGRWVRSAQPPPTGAVPVPPNLTVEGEQRIRIGGVLVHLLPVGEDALVVRFPEHGLVFAGEESEPSGPRWACVADRLRTSGATHLLGTHLPLLSGRAKVRTTLTRWRDALCFQHDQVMRRVLGGMPDREAARAPLTELAEYPELRPWLGPAGVLRAQHSAVPPADRPRPAAALAEELRERPAAALMELLRYRVAPDRAGAQDLRLLWHLTDTGERFAVRLRGPLLRVHRGPAAEPPSATVALRTDALADLVAGAADLGDLIVRNAVVVDGRPQDVTSFFGALDDGLTTRP</sequence>
<dbReference type="SUPFAM" id="SSF55718">
    <property type="entry name" value="SCP-like"/>
    <property type="match status" value="1"/>
</dbReference>
<protein>
    <recommendedName>
        <fullName evidence="1">Alkyl sulfatase C-terminal domain-containing protein</fullName>
    </recommendedName>
</protein>
<dbReference type="RefSeq" id="WP_086788192.1">
    <property type="nucleotide sequence ID" value="NZ_JAGIOO010000001.1"/>
</dbReference>
<dbReference type="PANTHER" id="PTHR43223">
    <property type="entry name" value="ALKYL/ARYL-SULFATASE"/>
    <property type="match status" value="1"/>
</dbReference>
<dbReference type="InterPro" id="IPR036527">
    <property type="entry name" value="SCP2_sterol-bd_dom_sf"/>
</dbReference>
<name>A0ABS5ASG9_9PSEU</name>
<dbReference type="InterPro" id="IPR029229">
    <property type="entry name" value="Alkyl_sulf_C"/>
</dbReference>
<accession>A0ABS5ASG9</accession>
<dbReference type="Gene3D" id="3.60.15.10">
    <property type="entry name" value="Ribonuclease Z/Hydroxyacylglutathione hydrolase-like"/>
    <property type="match status" value="1"/>
</dbReference>
<evidence type="ECO:0000313" key="2">
    <source>
        <dbReference type="EMBL" id="MBP2479528.1"/>
    </source>
</evidence>
<comment type="caution">
    <text evidence="2">The sequence shown here is derived from an EMBL/GenBank/DDBJ whole genome shotgun (WGS) entry which is preliminary data.</text>
</comment>
<proteinExistence type="predicted"/>
<reference evidence="2 3" key="1">
    <citation type="submission" date="2021-03" db="EMBL/GenBank/DDBJ databases">
        <title>Sequencing the genomes of 1000 actinobacteria strains.</title>
        <authorList>
            <person name="Klenk H.-P."/>
        </authorList>
    </citation>
    <scope>NUCLEOTIDE SEQUENCE [LARGE SCALE GENOMIC DNA]</scope>
    <source>
        <strain evidence="2 3">DSM 44580</strain>
    </source>
</reference>
<evidence type="ECO:0000259" key="1">
    <source>
        <dbReference type="Pfam" id="PF14864"/>
    </source>
</evidence>
<dbReference type="EMBL" id="JAGIOO010000001">
    <property type="protein sequence ID" value="MBP2479528.1"/>
    <property type="molecule type" value="Genomic_DNA"/>
</dbReference>
<keyword evidence="3" id="KW-1185">Reference proteome</keyword>
<dbReference type="InterPro" id="IPR052195">
    <property type="entry name" value="Bact_Alkyl/Aryl-Sulfatase"/>
</dbReference>
<gene>
    <name evidence="2" type="ORF">JOF53_008400</name>
</gene>
<dbReference type="Gene3D" id="3.30.1050.10">
    <property type="entry name" value="SCP2 sterol-binding domain"/>
    <property type="match status" value="1"/>
</dbReference>